<gene>
    <name evidence="1" type="ORF">MNOR_LOCUS13052</name>
</gene>
<keyword evidence="2" id="KW-1185">Reference proteome</keyword>
<dbReference type="AlphaFoldDB" id="A0AAV2QID0"/>
<comment type="caution">
    <text evidence="1">The sequence shown here is derived from an EMBL/GenBank/DDBJ whole genome shotgun (WGS) entry which is preliminary data.</text>
</comment>
<dbReference type="Proteomes" id="UP001497623">
    <property type="component" value="Unassembled WGS sequence"/>
</dbReference>
<accession>A0AAV2QID0</accession>
<organism evidence="1 2">
    <name type="scientific">Meganyctiphanes norvegica</name>
    <name type="common">Northern krill</name>
    <name type="synonym">Thysanopoda norvegica</name>
    <dbReference type="NCBI Taxonomy" id="48144"/>
    <lineage>
        <taxon>Eukaryota</taxon>
        <taxon>Metazoa</taxon>
        <taxon>Ecdysozoa</taxon>
        <taxon>Arthropoda</taxon>
        <taxon>Crustacea</taxon>
        <taxon>Multicrustacea</taxon>
        <taxon>Malacostraca</taxon>
        <taxon>Eumalacostraca</taxon>
        <taxon>Eucarida</taxon>
        <taxon>Euphausiacea</taxon>
        <taxon>Euphausiidae</taxon>
        <taxon>Meganyctiphanes</taxon>
    </lineage>
</organism>
<evidence type="ECO:0000313" key="2">
    <source>
        <dbReference type="Proteomes" id="UP001497623"/>
    </source>
</evidence>
<proteinExistence type="predicted"/>
<protein>
    <submittedName>
        <fullName evidence="1">Uncharacterized protein</fullName>
    </submittedName>
</protein>
<sequence>MTEQIEGEQISAYLIQKQNSIKAKKLISSLRAENDILNNFIVANKVSDLIFKTIHFHHYTQRESFIIMEVGVVTVAEQKNEQIVYNQTPPRRVNICYEPFMPSKRW</sequence>
<dbReference type="EMBL" id="CAXKWB010007328">
    <property type="protein sequence ID" value="CAL4086629.1"/>
    <property type="molecule type" value="Genomic_DNA"/>
</dbReference>
<evidence type="ECO:0000313" key="1">
    <source>
        <dbReference type="EMBL" id="CAL4086629.1"/>
    </source>
</evidence>
<name>A0AAV2QID0_MEGNR</name>
<reference evidence="1 2" key="1">
    <citation type="submission" date="2024-05" db="EMBL/GenBank/DDBJ databases">
        <authorList>
            <person name="Wallberg A."/>
        </authorList>
    </citation>
    <scope>NUCLEOTIDE SEQUENCE [LARGE SCALE GENOMIC DNA]</scope>
</reference>